<evidence type="ECO:0000256" key="3">
    <source>
        <dbReference type="ARBA" id="ARBA00023015"/>
    </source>
</evidence>
<dbReference type="PROSITE" id="PS50995">
    <property type="entry name" value="HTH_MARR_2"/>
    <property type="match status" value="1"/>
</dbReference>
<evidence type="ECO:0000313" key="8">
    <source>
        <dbReference type="Proteomes" id="UP000198762"/>
    </source>
</evidence>
<evidence type="ECO:0000256" key="1">
    <source>
        <dbReference type="ARBA" id="ARBA00004496"/>
    </source>
</evidence>
<dbReference type="InterPro" id="IPR000835">
    <property type="entry name" value="HTH_MarR-typ"/>
</dbReference>
<dbReference type="Proteomes" id="UP000198762">
    <property type="component" value="Unassembled WGS sequence"/>
</dbReference>
<dbReference type="GO" id="GO:0006950">
    <property type="term" value="P:response to stress"/>
    <property type="evidence" value="ECO:0007669"/>
    <property type="project" value="TreeGrafter"/>
</dbReference>
<gene>
    <name evidence="7" type="ORF">SAMN04487962_11622</name>
</gene>
<protein>
    <submittedName>
        <fullName evidence="7">DNA-binding transcriptional regulator, MarR family</fullName>
    </submittedName>
</protein>
<dbReference type="GO" id="GO:0003677">
    <property type="term" value="F:DNA binding"/>
    <property type="evidence" value="ECO:0007669"/>
    <property type="project" value="UniProtKB-KW"/>
</dbReference>
<dbReference type="InterPro" id="IPR036388">
    <property type="entry name" value="WH-like_DNA-bd_sf"/>
</dbReference>
<dbReference type="PANTHER" id="PTHR33164">
    <property type="entry name" value="TRANSCRIPTIONAL REGULATOR, MARR FAMILY"/>
    <property type="match status" value="1"/>
</dbReference>
<dbReference type="PANTHER" id="PTHR33164:SF5">
    <property type="entry name" value="ORGANIC HYDROPEROXIDE RESISTANCE TRANSCRIPTIONAL REGULATOR"/>
    <property type="match status" value="1"/>
</dbReference>
<dbReference type="SUPFAM" id="SSF46785">
    <property type="entry name" value="Winged helix' DNA-binding domain"/>
    <property type="match status" value="1"/>
</dbReference>
<dbReference type="AlphaFoldDB" id="A0A1I0G7S3"/>
<dbReference type="SMART" id="SM00347">
    <property type="entry name" value="HTH_MARR"/>
    <property type="match status" value="1"/>
</dbReference>
<accession>A0A1I0G7S3</accession>
<dbReference type="InterPro" id="IPR055166">
    <property type="entry name" value="Transc_reg_Sar_Rot_HTH"/>
</dbReference>
<reference evidence="8" key="1">
    <citation type="submission" date="2016-10" db="EMBL/GenBank/DDBJ databases">
        <authorList>
            <person name="Varghese N."/>
            <person name="Submissions S."/>
        </authorList>
    </citation>
    <scope>NUCLEOTIDE SEQUENCE [LARGE SCALE GENOMIC DNA]</scope>
    <source>
        <strain evidence="8">CGMCC 1.6489</strain>
    </source>
</reference>
<dbReference type="GO" id="GO:0005737">
    <property type="term" value="C:cytoplasm"/>
    <property type="evidence" value="ECO:0007669"/>
    <property type="project" value="UniProtKB-SubCell"/>
</dbReference>
<dbReference type="PRINTS" id="PR00598">
    <property type="entry name" value="HTHMARR"/>
</dbReference>
<keyword evidence="5" id="KW-0804">Transcription</keyword>
<organism evidence="7 8">
    <name type="scientific">Marinobacter segnicrescens</name>
    <dbReference type="NCBI Taxonomy" id="430453"/>
    <lineage>
        <taxon>Bacteria</taxon>
        <taxon>Pseudomonadati</taxon>
        <taxon>Pseudomonadota</taxon>
        <taxon>Gammaproteobacteria</taxon>
        <taxon>Pseudomonadales</taxon>
        <taxon>Marinobacteraceae</taxon>
        <taxon>Marinobacter</taxon>
    </lineage>
</organism>
<evidence type="ECO:0000256" key="4">
    <source>
        <dbReference type="ARBA" id="ARBA00023125"/>
    </source>
</evidence>
<dbReference type="InterPro" id="IPR036390">
    <property type="entry name" value="WH_DNA-bd_sf"/>
</dbReference>
<comment type="subcellular location">
    <subcellularLocation>
        <location evidence="1">Cytoplasm</location>
    </subcellularLocation>
</comment>
<dbReference type="InterPro" id="IPR039422">
    <property type="entry name" value="MarR/SlyA-like"/>
</dbReference>
<evidence type="ECO:0000256" key="2">
    <source>
        <dbReference type="ARBA" id="ARBA00022490"/>
    </source>
</evidence>
<proteinExistence type="predicted"/>
<dbReference type="GO" id="GO:0003700">
    <property type="term" value="F:DNA-binding transcription factor activity"/>
    <property type="evidence" value="ECO:0007669"/>
    <property type="project" value="InterPro"/>
</dbReference>
<name>A0A1I0G7S3_9GAMM</name>
<evidence type="ECO:0000259" key="6">
    <source>
        <dbReference type="PROSITE" id="PS50995"/>
    </source>
</evidence>
<sequence>MRNESCPPEAPANENLLALDNQVCFALYAVNRAVTARYRPLLAELDLTYPQYLVMLVLWEAAATDQPLRVSSIGERLRLDSGTLTPLLRRLEQRGLVSRRRSLEDERVVMVALTPAGETMREQAREVPVRLLCELGVTADQAARLREDLRRLLSRLETVE</sequence>
<dbReference type="RefSeq" id="WP_245742648.1">
    <property type="nucleotide sequence ID" value="NZ_FOHZ01000016.1"/>
</dbReference>
<keyword evidence="8" id="KW-1185">Reference proteome</keyword>
<keyword evidence="4 7" id="KW-0238">DNA-binding</keyword>
<keyword evidence="2" id="KW-0963">Cytoplasm</keyword>
<dbReference type="EMBL" id="FOHZ01000016">
    <property type="protein sequence ID" value="SET66766.1"/>
    <property type="molecule type" value="Genomic_DNA"/>
</dbReference>
<dbReference type="Pfam" id="PF22381">
    <property type="entry name" value="Staph_reg_Sar_Rot"/>
    <property type="match status" value="1"/>
</dbReference>
<dbReference type="Gene3D" id="1.10.10.10">
    <property type="entry name" value="Winged helix-like DNA-binding domain superfamily/Winged helix DNA-binding domain"/>
    <property type="match status" value="1"/>
</dbReference>
<feature type="domain" description="HTH marR-type" evidence="6">
    <location>
        <begin position="20"/>
        <end position="154"/>
    </location>
</feature>
<evidence type="ECO:0000313" key="7">
    <source>
        <dbReference type="EMBL" id="SET66766.1"/>
    </source>
</evidence>
<dbReference type="STRING" id="430453.SAMN04487962_11622"/>
<keyword evidence="3" id="KW-0805">Transcription regulation</keyword>
<dbReference type="FunFam" id="1.10.10.10:FF:000163">
    <property type="entry name" value="MarR family transcriptional regulator"/>
    <property type="match status" value="1"/>
</dbReference>
<evidence type="ECO:0000256" key="5">
    <source>
        <dbReference type="ARBA" id="ARBA00023163"/>
    </source>
</evidence>